<dbReference type="AlphaFoldDB" id="A0A0E9QCZ9"/>
<dbReference type="EMBL" id="GBXM01094594">
    <property type="protein sequence ID" value="JAH13983.1"/>
    <property type="molecule type" value="Transcribed_RNA"/>
</dbReference>
<proteinExistence type="predicted"/>
<name>A0A0E9QCZ9_ANGAN</name>
<accession>A0A0E9QCZ9</accession>
<evidence type="ECO:0000313" key="1">
    <source>
        <dbReference type="EMBL" id="JAH13983.1"/>
    </source>
</evidence>
<reference evidence="1" key="1">
    <citation type="submission" date="2014-11" db="EMBL/GenBank/DDBJ databases">
        <authorList>
            <person name="Amaro Gonzalez C."/>
        </authorList>
    </citation>
    <scope>NUCLEOTIDE SEQUENCE</scope>
</reference>
<organism evidence="1">
    <name type="scientific">Anguilla anguilla</name>
    <name type="common">European freshwater eel</name>
    <name type="synonym">Muraena anguilla</name>
    <dbReference type="NCBI Taxonomy" id="7936"/>
    <lineage>
        <taxon>Eukaryota</taxon>
        <taxon>Metazoa</taxon>
        <taxon>Chordata</taxon>
        <taxon>Craniata</taxon>
        <taxon>Vertebrata</taxon>
        <taxon>Euteleostomi</taxon>
        <taxon>Actinopterygii</taxon>
        <taxon>Neopterygii</taxon>
        <taxon>Teleostei</taxon>
        <taxon>Anguilliformes</taxon>
        <taxon>Anguillidae</taxon>
        <taxon>Anguilla</taxon>
    </lineage>
</organism>
<reference evidence="1" key="2">
    <citation type="journal article" date="2015" name="Fish Shellfish Immunol.">
        <title>Early steps in the European eel (Anguilla anguilla)-Vibrio vulnificus interaction in the gills: Role of the RtxA13 toxin.</title>
        <authorList>
            <person name="Callol A."/>
            <person name="Pajuelo D."/>
            <person name="Ebbesson L."/>
            <person name="Teles M."/>
            <person name="MacKenzie S."/>
            <person name="Amaro C."/>
        </authorList>
    </citation>
    <scope>NUCLEOTIDE SEQUENCE</scope>
</reference>
<protein>
    <submittedName>
        <fullName evidence="1">Uncharacterized protein</fullName>
    </submittedName>
</protein>
<sequence>MEYTIKSPHLKYNFHCAKMNYLYSHYRHSVRIFNL</sequence>